<dbReference type="RefSeq" id="WP_090038914.1">
    <property type="nucleotide sequence ID" value="NZ_FOKI01000004.1"/>
</dbReference>
<comment type="caution">
    <text evidence="3">Lacks conserved residue(s) required for the propagation of feature annotation.</text>
</comment>
<feature type="active site" description="Nucleophile" evidence="3">
    <location>
        <position position="123"/>
    </location>
</feature>
<dbReference type="EMBL" id="FOKI01000004">
    <property type="protein sequence ID" value="SFA84369.1"/>
    <property type="molecule type" value="Genomic_DNA"/>
</dbReference>
<dbReference type="HAMAP" id="MF_01400">
    <property type="entry name" value="MsrB"/>
    <property type="match status" value="1"/>
</dbReference>
<organism evidence="5 6">
    <name type="scientific">Clostridium frigidicarnis</name>
    <dbReference type="NCBI Taxonomy" id="84698"/>
    <lineage>
        <taxon>Bacteria</taxon>
        <taxon>Bacillati</taxon>
        <taxon>Bacillota</taxon>
        <taxon>Clostridia</taxon>
        <taxon>Eubacteriales</taxon>
        <taxon>Clostridiaceae</taxon>
        <taxon>Clostridium</taxon>
    </lineage>
</organism>
<keyword evidence="6" id="KW-1185">Reference proteome</keyword>
<dbReference type="GO" id="GO:0033743">
    <property type="term" value="F:peptide-methionine (R)-S-oxide reductase activity"/>
    <property type="evidence" value="ECO:0007669"/>
    <property type="project" value="UniProtKB-UniRule"/>
</dbReference>
<dbReference type="PROSITE" id="PS51790">
    <property type="entry name" value="MSRB"/>
    <property type="match status" value="1"/>
</dbReference>
<keyword evidence="1 3" id="KW-0560">Oxidoreductase</keyword>
<dbReference type="SUPFAM" id="SSF51316">
    <property type="entry name" value="Mss4-like"/>
    <property type="match status" value="1"/>
</dbReference>
<dbReference type="FunFam" id="2.170.150.20:FF:000003">
    <property type="entry name" value="Peptide methionine sulfoxide reductase MsrB"/>
    <property type="match status" value="1"/>
</dbReference>
<dbReference type="InterPro" id="IPR011057">
    <property type="entry name" value="Mss4-like_sf"/>
</dbReference>
<name>A0A1I0W6H6_9CLOT</name>
<dbReference type="Gene3D" id="2.170.150.20">
    <property type="entry name" value="Peptide methionine sulfoxide reductase"/>
    <property type="match status" value="1"/>
</dbReference>
<feature type="domain" description="MsrB" evidence="4">
    <location>
        <begin position="11"/>
        <end position="134"/>
    </location>
</feature>
<dbReference type="PANTHER" id="PTHR10173">
    <property type="entry name" value="METHIONINE SULFOXIDE REDUCTASE"/>
    <property type="match status" value="1"/>
</dbReference>
<dbReference type="Proteomes" id="UP000198619">
    <property type="component" value="Unassembled WGS sequence"/>
</dbReference>
<gene>
    <name evidence="3" type="primary">msrB</name>
    <name evidence="5" type="ORF">SAMN04488528_100495</name>
</gene>
<evidence type="ECO:0000256" key="3">
    <source>
        <dbReference type="HAMAP-Rule" id="MF_01400"/>
    </source>
</evidence>
<dbReference type="EC" id="1.8.4.12" evidence="3"/>
<dbReference type="GO" id="GO:0030091">
    <property type="term" value="P:protein repair"/>
    <property type="evidence" value="ECO:0007669"/>
    <property type="project" value="InterPro"/>
</dbReference>
<dbReference type="OrthoDB" id="4174719at2"/>
<dbReference type="InterPro" id="IPR002579">
    <property type="entry name" value="Met_Sox_Rdtase_MsrB_dom"/>
</dbReference>
<dbReference type="STRING" id="84698.SAMN04488528_100495"/>
<dbReference type="PANTHER" id="PTHR10173:SF59">
    <property type="entry name" value="PEPTIDE METHIONINE SULFOXIDE REDUCTASE MSRA_MSRB"/>
    <property type="match status" value="1"/>
</dbReference>
<sequence length="155" mass="17843">MNRNEKEKINKEELKGILTDIQYKVTQENGTEPPFLNEYHNNFKEGLYVDIVTGEPLFSSKDKFDSGCGWPAFSKPIDRKEIKENLDISHGMNRTEVRSKESDSHLGHVFCDGPKESGGLRYCINSAALKFIPLDKLEEEGYKDFLYLFKDKELS</sequence>
<dbReference type="AlphaFoldDB" id="A0A1I0W6H6"/>
<dbReference type="InterPro" id="IPR028427">
    <property type="entry name" value="Met_Sox_Rdtase_MsrB"/>
</dbReference>
<evidence type="ECO:0000313" key="6">
    <source>
        <dbReference type="Proteomes" id="UP000198619"/>
    </source>
</evidence>
<proteinExistence type="inferred from homology"/>
<dbReference type="GO" id="GO:0006979">
    <property type="term" value="P:response to oxidative stress"/>
    <property type="evidence" value="ECO:0007669"/>
    <property type="project" value="InterPro"/>
</dbReference>
<comment type="similarity">
    <text evidence="3">Belongs to the MsrB Met sulfoxide reductase family.</text>
</comment>
<dbReference type="GO" id="GO:0005737">
    <property type="term" value="C:cytoplasm"/>
    <property type="evidence" value="ECO:0007669"/>
    <property type="project" value="TreeGrafter"/>
</dbReference>
<accession>A0A1I0W6H6</accession>
<evidence type="ECO:0000259" key="4">
    <source>
        <dbReference type="PROSITE" id="PS51790"/>
    </source>
</evidence>
<comment type="catalytic activity">
    <reaction evidence="2 3">
        <text>L-methionyl-[protein] + [thioredoxin]-disulfide + H2O = L-methionyl-(R)-S-oxide-[protein] + [thioredoxin]-dithiol</text>
        <dbReference type="Rhea" id="RHEA:24164"/>
        <dbReference type="Rhea" id="RHEA-COMP:10698"/>
        <dbReference type="Rhea" id="RHEA-COMP:10700"/>
        <dbReference type="Rhea" id="RHEA-COMP:12313"/>
        <dbReference type="Rhea" id="RHEA-COMP:12314"/>
        <dbReference type="ChEBI" id="CHEBI:15377"/>
        <dbReference type="ChEBI" id="CHEBI:16044"/>
        <dbReference type="ChEBI" id="CHEBI:29950"/>
        <dbReference type="ChEBI" id="CHEBI:45764"/>
        <dbReference type="ChEBI" id="CHEBI:50058"/>
        <dbReference type="EC" id="1.8.4.12"/>
    </reaction>
</comment>
<dbReference type="Pfam" id="PF01641">
    <property type="entry name" value="SelR"/>
    <property type="match status" value="1"/>
</dbReference>
<evidence type="ECO:0000256" key="2">
    <source>
        <dbReference type="ARBA" id="ARBA00048488"/>
    </source>
</evidence>
<reference evidence="5 6" key="1">
    <citation type="submission" date="2016-10" db="EMBL/GenBank/DDBJ databases">
        <authorList>
            <person name="de Groot N.N."/>
        </authorList>
    </citation>
    <scope>NUCLEOTIDE SEQUENCE [LARGE SCALE GENOMIC DNA]</scope>
    <source>
        <strain evidence="5 6">DSM 12271</strain>
    </source>
</reference>
<dbReference type="NCBIfam" id="TIGR00357">
    <property type="entry name" value="peptide-methionine (R)-S-oxide reductase MsrB"/>
    <property type="match status" value="1"/>
</dbReference>
<evidence type="ECO:0000313" key="5">
    <source>
        <dbReference type="EMBL" id="SFA84369.1"/>
    </source>
</evidence>
<evidence type="ECO:0000256" key="1">
    <source>
        <dbReference type="ARBA" id="ARBA00023002"/>
    </source>
</evidence>
<protein>
    <recommendedName>
        <fullName evidence="3">Peptide methionine sulfoxide reductase MsrB</fullName>
        <ecNumber evidence="3">1.8.4.12</ecNumber>
    </recommendedName>
    <alternativeName>
        <fullName evidence="3">Peptide-methionine (R)-S-oxide reductase</fullName>
    </alternativeName>
</protein>